<dbReference type="EC" id="2.7.7.6" evidence="8 10"/>
<sequence>MGLSYTGRMRVRKDFGRIAAAVEMPNLIEVQKTSYETFLQQHVPQDERTNTGLQEVFKSVFPIQDFSEHGTLEYVGYEFETPKYDVEECQQRGITFAAPLKVTLRLVVWDVDEETGARSVRDIKEQDVYMGDMPLMTRHGTFVVNGTERVIVSQMHRSPGVFFDHDKGKTHSSGKFLFAARIIPYRGSWLDFEFDAKDLVYVRIDRRRKLPVTTLLMALDSAQTVQKRAALEAEGKILDTLEVQGMSPEEVLNYYYDQVMFTRTAKGWKTPFQGERMRGVKLTQDLIDAKTGKVAAEAGEKLTPRKLRQMVEGGLSDILVSSEEMIGRYAAVDLFNAATGEIFAEAGDELTEEIMEAVDAAGVSEIATLAIDHVNVGPYIRNTLAVDKNTSREEALIDIYRVMRPGEPPTLETAQALFNSMFFDPERYDLSAVGRVKMNARCGFEDVPDTMRVLRREDILEVVRILVDLKDGRGEIDDIDHLGNRRVRSVGELMENQYRVGLLRMERAIRERMSSVDVDTVMPHDLINAKPASAAVREFFGSSQLSQFMDQTNPLSEVTHKRRLSALGPGGLTRERAGFEVRDVHPTHYGRICPIETPEGPNIGLINSLATFARVNKYGFIESPYRKVEDGKLLDDVVYMSAMEEARYVIAQANAKLDDEGRFGDDMVSCRKAGDFVMVTPEHIQFIDVSPKQLVSVATALIPFLENDDANRALMGSNMMRQAVPLLRAEAPLVGTGMEEAVARDSGATIVTRRSGVVDQVDATRIVVRATEETSHSASGVDIYNLLKFQRSNQNTCLHQRPLVKVGDRVEAGDTIADGPSTELGDLALGKNVLVAFMPWNGYNFEDSILISERIVRDDVFTSIHIEEFEVMARDTKLGQEEITRDIPNVGEEALKNLDEAGMVYIGAEIKPGDILVGKVTPKGESPMTPEEKLLRAIFGEKATDVRDTSLRLPPGVAGTVVDVRVFSRRGVEKDERAMAIEQAEIERLAKDRDDERAILERSFTARLKALLLDKKVVSGPKGIKAGSVIGEEILAQYTPGQQSQIVVADDQAMNDVEILKGQFEASIAALQERFEDKVDKLQRGDDLSPGVMKMVKVFVAVKRKLQPGDKMAGRHGNKGVISRIMPMEDMPFLEDGRPVDIVLNPLGVPSRMNVGQILETHLGWACANLGLQIGEMLDAARADGSGDTSKIRAVLNDVYADEYTEKIAPLDDGQILEMAGHLRAGVPIGTPVFDGAREEDIADMLGKAGLETSGQVTLIDGRTGEPFDRKVTVGYIYMLKLHHLVDDKIHARSIGPYSLVTQQPLGGKAQFGGQRFGEMEVWALEAYGAAYTLQEMLTVKSDDVSGRTKVYEAIVRGDDSFEAGIPESFNVLVKELQALGLNVELN</sequence>
<comment type="similarity">
    <text evidence="8 9">Belongs to the RNA polymerase beta chain family.</text>
</comment>
<keyword evidence="18" id="KW-1185">Reference proteome</keyword>
<dbReference type="InterPro" id="IPR007644">
    <property type="entry name" value="RNA_pol_bsu_protrusion"/>
</dbReference>
<dbReference type="SUPFAM" id="SSF64484">
    <property type="entry name" value="beta and beta-prime subunits of DNA dependent RNA-polymerase"/>
    <property type="match status" value="1"/>
</dbReference>
<keyword evidence="4 8" id="KW-0808">Transferase</keyword>
<evidence type="ECO:0000256" key="10">
    <source>
        <dbReference type="RuleBase" id="RU363031"/>
    </source>
</evidence>
<evidence type="ECO:0000256" key="4">
    <source>
        <dbReference type="ARBA" id="ARBA00022679"/>
    </source>
</evidence>
<feature type="domain" description="RNA polymerase beta subunit protrusion" evidence="14">
    <location>
        <begin position="27"/>
        <end position="531"/>
    </location>
</feature>
<dbReference type="InterPro" id="IPR007641">
    <property type="entry name" value="RNA_pol_Rpb2_7"/>
</dbReference>
<evidence type="ECO:0000259" key="15">
    <source>
        <dbReference type="Pfam" id="PF04565"/>
    </source>
</evidence>
<dbReference type="Pfam" id="PF04561">
    <property type="entry name" value="RNA_pol_Rpb2_2"/>
    <property type="match status" value="1"/>
</dbReference>
<dbReference type="Pfam" id="PF04563">
    <property type="entry name" value="RNA_pol_Rpb2_1"/>
    <property type="match status" value="1"/>
</dbReference>
<comment type="similarity">
    <text evidence="2">In the C-terminal section; belongs to the RNA polymerase beta' chain family.</text>
</comment>
<dbReference type="GO" id="GO:0032549">
    <property type="term" value="F:ribonucleoside binding"/>
    <property type="evidence" value="ECO:0007669"/>
    <property type="project" value="InterPro"/>
</dbReference>
<evidence type="ECO:0000256" key="9">
    <source>
        <dbReference type="RuleBase" id="RU000434"/>
    </source>
</evidence>
<dbReference type="GO" id="GO:0003899">
    <property type="term" value="F:DNA-directed RNA polymerase activity"/>
    <property type="evidence" value="ECO:0007669"/>
    <property type="project" value="UniProtKB-UniRule"/>
</dbReference>
<keyword evidence="5 8" id="KW-0548">Nucleotidyltransferase</keyword>
<dbReference type="Gene3D" id="2.30.150.10">
    <property type="entry name" value="DNA-directed RNA polymerase, beta subunit, external 1 domain"/>
    <property type="match status" value="1"/>
</dbReference>
<dbReference type="InterPro" id="IPR007121">
    <property type="entry name" value="RNA_pol_bsu_CS"/>
</dbReference>
<dbReference type="Pfam" id="PF04560">
    <property type="entry name" value="RNA_pol_Rpb2_7"/>
    <property type="match status" value="1"/>
</dbReference>
<evidence type="ECO:0000256" key="3">
    <source>
        <dbReference type="ARBA" id="ARBA00022478"/>
    </source>
</evidence>
<reference evidence="17 18" key="1">
    <citation type="submission" date="2019-03" db="EMBL/GenBank/DDBJ databases">
        <title>Genomic Encyclopedia of Type Strains, Phase IV (KMG-IV): sequencing the most valuable type-strain genomes for metagenomic binning, comparative biology and taxonomic classification.</title>
        <authorList>
            <person name="Goeker M."/>
        </authorList>
    </citation>
    <scope>NUCLEOTIDE SEQUENCE [LARGE SCALE GENOMIC DNA]</scope>
    <source>
        <strain evidence="17 18">DSM 101688</strain>
    </source>
</reference>
<feature type="domain" description="RNA polymerase Rpb2" evidence="13">
    <location>
        <begin position="383"/>
        <end position="488"/>
    </location>
</feature>
<evidence type="ECO:0000256" key="2">
    <source>
        <dbReference type="ARBA" id="ARBA00009839"/>
    </source>
</evidence>
<dbReference type="HAMAP" id="MF_01321">
    <property type="entry name" value="RNApol_bact_RpoB"/>
    <property type="match status" value="1"/>
</dbReference>
<evidence type="ECO:0000256" key="7">
    <source>
        <dbReference type="ARBA" id="ARBA00048552"/>
    </source>
</evidence>
<keyword evidence="3 8" id="KW-0240">DNA-directed RNA polymerase</keyword>
<comment type="subunit">
    <text evidence="8 10">The RNAP catalytic core consists of 2 alpha, 1 beta, 1 beta' and 1 omega subunit. When a sigma factor is associated with the core the holoenzyme is formed, which can initiate transcription.</text>
</comment>
<dbReference type="InterPro" id="IPR042107">
    <property type="entry name" value="DNA-dir_RNA_pol_bsu_ext_1_sf"/>
</dbReference>
<dbReference type="InterPro" id="IPR007120">
    <property type="entry name" value="DNA-dir_RNAP_su2_dom"/>
</dbReference>
<dbReference type="InterPro" id="IPR007642">
    <property type="entry name" value="RNA_pol_Rpb2_2"/>
</dbReference>
<dbReference type="OrthoDB" id="9803954at2"/>
<proteinExistence type="inferred from homology"/>
<evidence type="ECO:0000259" key="11">
    <source>
        <dbReference type="Pfam" id="PF00562"/>
    </source>
</evidence>
<dbReference type="Gene3D" id="2.40.50.100">
    <property type="match status" value="1"/>
</dbReference>
<dbReference type="GO" id="GO:0003677">
    <property type="term" value="F:DNA binding"/>
    <property type="evidence" value="ECO:0007669"/>
    <property type="project" value="UniProtKB-UniRule"/>
</dbReference>
<dbReference type="Gene3D" id="3.90.1100.10">
    <property type="match status" value="2"/>
</dbReference>
<dbReference type="PANTHER" id="PTHR20856">
    <property type="entry name" value="DNA-DIRECTED RNA POLYMERASE I SUBUNIT 2"/>
    <property type="match status" value="1"/>
</dbReference>
<evidence type="ECO:0000259" key="12">
    <source>
        <dbReference type="Pfam" id="PF04560"/>
    </source>
</evidence>
<feature type="domain" description="RNA polymerase Rpb2" evidence="12">
    <location>
        <begin position="1313"/>
        <end position="1386"/>
    </location>
</feature>
<dbReference type="InterPro" id="IPR014724">
    <property type="entry name" value="RNA_pol_RPB2_OB-fold"/>
</dbReference>
<dbReference type="Gene3D" id="3.90.1800.10">
    <property type="entry name" value="RNA polymerase alpha subunit dimerisation domain"/>
    <property type="match status" value="1"/>
</dbReference>
<dbReference type="NCBIfam" id="NF001616">
    <property type="entry name" value="PRK00405.1"/>
    <property type="match status" value="1"/>
</dbReference>
<dbReference type="InterPro" id="IPR007645">
    <property type="entry name" value="RNA_pol_Rpb2_3"/>
</dbReference>
<dbReference type="PROSITE" id="PS01166">
    <property type="entry name" value="RNA_POL_BETA"/>
    <property type="match status" value="1"/>
</dbReference>
<dbReference type="Pfam" id="PF00562">
    <property type="entry name" value="RNA_pol_Rpb2_6"/>
    <property type="match status" value="1"/>
</dbReference>
<evidence type="ECO:0000256" key="8">
    <source>
        <dbReference type="HAMAP-Rule" id="MF_01321"/>
    </source>
</evidence>
<dbReference type="RefSeq" id="WP_132940151.1">
    <property type="nucleotide sequence ID" value="NZ_CP119676.1"/>
</dbReference>
<evidence type="ECO:0000256" key="5">
    <source>
        <dbReference type="ARBA" id="ARBA00022695"/>
    </source>
</evidence>
<dbReference type="InterPro" id="IPR015712">
    <property type="entry name" value="DNA-dir_RNA_pol_su2"/>
</dbReference>
<feature type="domain" description="DNA-directed RNA polymerase subunit 2 hybrid-binding" evidence="11">
    <location>
        <begin position="752"/>
        <end position="1311"/>
    </location>
</feature>
<evidence type="ECO:0000259" key="14">
    <source>
        <dbReference type="Pfam" id="PF04563"/>
    </source>
</evidence>
<protein>
    <recommendedName>
        <fullName evidence="8 10">DNA-directed RNA polymerase subunit beta</fullName>
        <shortName evidence="8">RNAP subunit beta</shortName>
        <ecNumber evidence="8 10">2.7.7.6</ecNumber>
    </recommendedName>
    <alternativeName>
        <fullName evidence="8">RNA polymerase subunit beta</fullName>
    </alternativeName>
    <alternativeName>
        <fullName evidence="8">Transcriptase subunit beta</fullName>
    </alternativeName>
</protein>
<evidence type="ECO:0000256" key="6">
    <source>
        <dbReference type="ARBA" id="ARBA00023163"/>
    </source>
</evidence>
<comment type="caution">
    <text evidence="17">The sequence shown here is derived from an EMBL/GenBank/DDBJ whole genome shotgun (WGS) entry which is preliminary data.</text>
</comment>
<dbReference type="EMBL" id="SLZW01000013">
    <property type="protein sequence ID" value="TCS60085.1"/>
    <property type="molecule type" value="Genomic_DNA"/>
</dbReference>
<comment type="catalytic activity">
    <reaction evidence="7 8 10">
        <text>RNA(n) + a ribonucleoside 5'-triphosphate = RNA(n+1) + diphosphate</text>
        <dbReference type="Rhea" id="RHEA:21248"/>
        <dbReference type="Rhea" id="RHEA-COMP:14527"/>
        <dbReference type="Rhea" id="RHEA-COMP:17342"/>
        <dbReference type="ChEBI" id="CHEBI:33019"/>
        <dbReference type="ChEBI" id="CHEBI:61557"/>
        <dbReference type="ChEBI" id="CHEBI:140395"/>
        <dbReference type="EC" id="2.7.7.6"/>
    </reaction>
</comment>
<dbReference type="Pfam" id="PF10385">
    <property type="entry name" value="RNA_pol_Rpb2_45"/>
    <property type="match status" value="1"/>
</dbReference>
<dbReference type="Gene3D" id="2.40.50.150">
    <property type="match status" value="1"/>
</dbReference>
<dbReference type="CDD" id="cd00653">
    <property type="entry name" value="RNA_pol_B_RPB2"/>
    <property type="match status" value="1"/>
</dbReference>
<feature type="domain" description="DNA-directed RNA polymerase beta subunit external 1" evidence="16">
    <location>
        <begin position="625"/>
        <end position="690"/>
    </location>
</feature>
<dbReference type="Proteomes" id="UP000295304">
    <property type="component" value="Unassembled WGS sequence"/>
</dbReference>
<comment type="function">
    <text evidence="8 10">DNA-dependent RNA polymerase catalyzes the transcription of DNA into RNA using the four ribonucleoside triphosphates as substrates.</text>
</comment>
<feature type="domain" description="RNA polymerase Rpb2" evidence="15">
    <location>
        <begin position="547"/>
        <end position="615"/>
    </location>
</feature>
<accession>A0A4R3J4C0</accession>
<dbReference type="NCBIfam" id="TIGR02013">
    <property type="entry name" value="rpoB"/>
    <property type="match status" value="1"/>
</dbReference>
<evidence type="ECO:0000313" key="17">
    <source>
        <dbReference type="EMBL" id="TCS60085.1"/>
    </source>
</evidence>
<dbReference type="InterPro" id="IPR010243">
    <property type="entry name" value="RNA_pol_bsu_bac"/>
</dbReference>
<evidence type="ECO:0000256" key="1">
    <source>
        <dbReference type="ARBA" id="ARBA00007616"/>
    </source>
</evidence>
<dbReference type="Gene3D" id="2.40.270.10">
    <property type="entry name" value="DNA-directed RNA polymerase, subunit 2, domain 6"/>
    <property type="match status" value="1"/>
</dbReference>
<dbReference type="GO" id="GO:0000428">
    <property type="term" value="C:DNA-directed RNA polymerase complex"/>
    <property type="evidence" value="ECO:0007669"/>
    <property type="project" value="UniProtKB-KW"/>
</dbReference>
<dbReference type="InterPro" id="IPR019462">
    <property type="entry name" value="DNA-dir_RNA_pol_bsu_external_1"/>
</dbReference>
<evidence type="ECO:0000259" key="13">
    <source>
        <dbReference type="Pfam" id="PF04561"/>
    </source>
</evidence>
<gene>
    <name evidence="8" type="primary">rpoB</name>
    <name evidence="17" type="ORF">EDD55_1139</name>
</gene>
<organism evidence="17 18">
    <name type="scientific">Varunaivibrio sulfuroxidans</name>
    <dbReference type="NCBI Taxonomy" id="1773489"/>
    <lineage>
        <taxon>Bacteria</taxon>
        <taxon>Pseudomonadati</taxon>
        <taxon>Pseudomonadota</taxon>
        <taxon>Alphaproteobacteria</taxon>
        <taxon>Rhodospirillales</taxon>
        <taxon>Magnetovibrionaceae</taxon>
        <taxon>Varunaivibrio</taxon>
    </lineage>
</organism>
<dbReference type="GO" id="GO:0006351">
    <property type="term" value="P:DNA-templated transcription"/>
    <property type="evidence" value="ECO:0007669"/>
    <property type="project" value="UniProtKB-UniRule"/>
</dbReference>
<comment type="similarity">
    <text evidence="1">In the N-terminal section; belongs to the RNA polymerase beta chain family.</text>
</comment>
<dbReference type="FunFam" id="3.90.1800.10:FF:000001">
    <property type="entry name" value="DNA-directed RNA polymerase subunit beta"/>
    <property type="match status" value="1"/>
</dbReference>
<evidence type="ECO:0000313" key="18">
    <source>
        <dbReference type="Proteomes" id="UP000295304"/>
    </source>
</evidence>
<dbReference type="InterPro" id="IPR037033">
    <property type="entry name" value="DNA-dir_RNAP_su2_hyb_sf"/>
</dbReference>
<evidence type="ECO:0000259" key="16">
    <source>
        <dbReference type="Pfam" id="PF10385"/>
    </source>
</evidence>
<keyword evidence="6 8" id="KW-0804">Transcription</keyword>
<dbReference type="Pfam" id="PF04565">
    <property type="entry name" value="RNA_pol_Rpb2_3"/>
    <property type="match status" value="1"/>
</dbReference>
<dbReference type="InterPro" id="IPR037034">
    <property type="entry name" value="RNA_pol_Rpb2_2_sf"/>
</dbReference>
<name>A0A4R3J4C0_9PROT</name>
<dbReference type="Gene3D" id="3.90.1110.10">
    <property type="entry name" value="RNA polymerase Rpb2, domain 2"/>
    <property type="match status" value="1"/>
</dbReference>